<dbReference type="Proteomes" id="UP000607653">
    <property type="component" value="Unassembled WGS sequence"/>
</dbReference>
<name>A0A822Z3X3_NELNU</name>
<evidence type="ECO:0000313" key="2">
    <source>
        <dbReference type="Proteomes" id="UP000607653"/>
    </source>
</evidence>
<accession>A0A822Z3X3</accession>
<sequence length="89" mass="9220">MAPGRSDLVKLGKEAFDMLDYVGGGGRKRMVAQPAAAASAAVGGGSSLAVPAAQSPDEIIDCRLSAKEYGRVQIMDFGPRNGPHGRKAY</sequence>
<gene>
    <name evidence="1" type="ORF">HUJ06_008780</name>
</gene>
<evidence type="ECO:0000313" key="1">
    <source>
        <dbReference type="EMBL" id="DAD38139.1"/>
    </source>
</evidence>
<comment type="caution">
    <text evidence="1">The sequence shown here is derived from an EMBL/GenBank/DDBJ whole genome shotgun (WGS) entry which is preliminary data.</text>
</comment>
<proteinExistence type="predicted"/>
<protein>
    <submittedName>
        <fullName evidence="1">Uncharacterized protein</fullName>
    </submittedName>
</protein>
<dbReference type="EMBL" id="DUZY01000004">
    <property type="protein sequence ID" value="DAD38139.1"/>
    <property type="molecule type" value="Genomic_DNA"/>
</dbReference>
<dbReference type="AlphaFoldDB" id="A0A822Z3X3"/>
<reference evidence="1 2" key="1">
    <citation type="journal article" date="2020" name="Mol. Biol. Evol.">
        <title>Distinct Expression and Methylation Patterns for Genes with Different Fates following a Single Whole-Genome Duplication in Flowering Plants.</title>
        <authorList>
            <person name="Shi T."/>
            <person name="Rahmani R.S."/>
            <person name="Gugger P.F."/>
            <person name="Wang M."/>
            <person name="Li H."/>
            <person name="Zhang Y."/>
            <person name="Li Z."/>
            <person name="Wang Q."/>
            <person name="Van de Peer Y."/>
            <person name="Marchal K."/>
            <person name="Chen J."/>
        </authorList>
    </citation>
    <scope>NUCLEOTIDE SEQUENCE [LARGE SCALE GENOMIC DNA]</scope>
    <source>
        <tissue evidence="1">Leaf</tissue>
    </source>
</reference>
<keyword evidence="2" id="KW-1185">Reference proteome</keyword>
<organism evidence="1 2">
    <name type="scientific">Nelumbo nucifera</name>
    <name type="common">Sacred lotus</name>
    <dbReference type="NCBI Taxonomy" id="4432"/>
    <lineage>
        <taxon>Eukaryota</taxon>
        <taxon>Viridiplantae</taxon>
        <taxon>Streptophyta</taxon>
        <taxon>Embryophyta</taxon>
        <taxon>Tracheophyta</taxon>
        <taxon>Spermatophyta</taxon>
        <taxon>Magnoliopsida</taxon>
        <taxon>Proteales</taxon>
        <taxon>Nelumbonaceae</taxon>
        <taxon>Nelumbo</taxon>
    </lineage>
</organism>